<dbReference type="EMBL" id="CAFBOL010000011">
    <property type="protein sequence ID" value="CAB4979130.1"/>
    <property type="molecule type" value="Genomic_DNA"/>
</dbReference>
<dbReference type="SUPFAM" id="SSF51905">
    <property type="entry name" value="FAD/NAD(P)-binding domain"/>
    <property type="match status" value="1"/>
</dbReference>
<dbReference type="GO" id="GO:0071949">
    <property type="term" value="F:FAD binding"/>
    <property type="evidence" value="ECO:0007669"/>
    <property type="project" value="InterPro"/>
</dbReference>
<dbReference type="InterPro" id="IPR050631">
    <property type="entry name" value="PheA/TfdB_FAD_monoxygenase"/>
</dbReference>
<evidence type="ECO:0000313" key="5">
    <source>
        <dbReference type="EMBL" id="CAB4811647.1"/>
    </source>
</evidence>
<name>A0A6J6Z2B6_9ZZZZ</name>
<dbReference type="InterPro" id="IPR036188">
    <property type="entry name" value="FAD/NAD-bd_sf"/>
</dbReference>
<reference evidence="5" key="1">
    <citation type="submission" date="2020-05" db="EMBL/GenBank/DDBJ databases">
        <authorList>
            <person name="Chiriac C."/>
            <person name="Salcher M."/>
            <person name="Ghai R."/>
            <person name="Kavagutti S V."/>
        </authorList>
    </citation>
    <scope>NUCLEOTIDE SEQUENCE</scope>
</reference>
<dbReference type="GO" id="GO:0008688">
    <property type="term" value="F:3-(3-hydroxyphenyl)propionate hydroxylase activity"/>
    <property type="evidence" value="ECO:0007669"/>
    <property type="project" value="TreeGrafter"/>
</dbReference>
<evidence type="ECO:0000313" key="8">
    <source>
        <dbReference type="EMBL" id="CAB4979130.1"/>
    </source>
</evidence>
<evidence type="ECO:0000313" key="4">
    <source>
        <dbReference type="EMBL" id="CAB4714391.1"/>
    </source>
</evidence>
<dbReference type="Gene3D" id="3.50.50.60">
    <property type="entry name" value="FAD/NAD(P)-binding domain"/>
    <property type="match status" value="1"/>
</dbReference>
<dbReference type="GO" id="GO:0019622">
    <property type="term" value="P:3-(3-hydroxy)phenylpropionate catabolic process"/>
    <property type="evidence" value="ECO:0007669"/>
    <property type="project" value="TreeGrafter"/>
</dbReference>
<dbReference type="PANTHER" id="PTHR43476">
    <property type="entry name" value="3-(3-HYDROXY-PHENYL)PROPIONATE/3-HYDROXYCINNAMIC ACID HYDROXYLASE"/>
    <property type="match status" value="1"/>
</dbReference>
<dbReference type="InterPro" id="IPR002938">
    <property type="entry name" value="FAD-bd"/>
</dbReference>
<sequence length="539" mass="59318">MITTDILIVGGGPCGITMANLLGVYGVKAVVLDRELQVIDFPRAVGIDDESLRTCQAAGAVEQVLDDCVQNTPIRYHTSWGRCFAHVKPAGKPYGWPRRNLFLQPLFEASMRRAVKRFDTIDVRLGHELQSYVADGTGVTATVTDRDGTAHQIYASYLVGADGGKSTVRRLAGIEMTGSTAAMKWLVVDVADDVLDMPYSAVYCDSHKPVLMVPLPYRHRRWEFRLDDDADDAAAMHPGHVMSLIAPRYAGVALPRVVSSRVYMHHSRIAETFQNGRVLLVGDAAHLQPPFFGQGMNSGMRDVTNLAWKLAAVVSGRAGPELIDTYDIERRHTAAVMVGFATRIGNLYTPHNRVTERLRSLLFRVLNVVPGGKEYILQMKFKPMPRYTTGVVTGADTAKRSDHPTGRMFPQPLVETDNRTRLRLDDAIGPWFAVIGIGRDPSAGLNAEQRRWWGALGARFVQVDSPRSRPLPGTAEVAAADQPLQHLVDVDGGFRDWLLARPNDEVIVLRPDRYVAAVCRAADLTAVTDALRTVIGVGH</sequence>
<dbReference type="PRINTS" id="PR00420">
    <property type="entry name" value="RNGMNOXGNASE"/>
</dbReference>
<dbReference type="EMBL" id="CAFBIY010000033">
    <property type="protein sequence ID" value="CAB4849046.1"/>
    <property type="molecule type" value="Genomic_DNA"/>
</dbReference>
<dbReference type="Gene3D" id="3.30.70.2450">
    <property type="match status" value="1"/>
</dbReference>
<dbReference type="AlphaFoldDB" id="A0A6J6Z2B6"/>
<feature type="domain" description="FAD-binding" evidence="2">
    <location>
        <begin position="4"/>
        <end position="340"/>
    </location>
</feature>
<dbReference type="EMBL" id="CAFBMT010000002">
    <property type="protein sequence ID" value="CAB4914944.1"/>
    <property type="molecule type" value="Genomic_DNA"/>
</dbReference>
<organism evidence="5">
    <name type="scientific">freshwater metagenome</name>
    <dbReference type="NCBI Taxonomy" id="449393"/>
    <lineage>
        <taxon>unclassified sequences</taxon>
        <taxon>metagenomes</taxon>
        <taxon>ecological metagenomes</taxon>
    </lineage>
</organism>
<dbReference type="EMBL" id="CAFAAV010000044">
    <property type="protein sequence ID" value="CAB4811647.1"/>
    <property type="molecule type" value="Genomic_DNA"/>
</dbReference>
<protein>
    <submittedName>
        <fullName evidence="5">Unannotated protein</fullName>
    </submittedName>
</protein>
<evidence type="ECO:0000313" key="6">
    <source>
        <dbReference type="EMBL" id="CAB4849046.1"/>
    </source>
</evidence>
<accession>A0A6J6Z2B6</accession>
<dbReference type="NCBIfam" id="NF004831">
    <property type="entry name" value="PRK06183.1-5"/>
    <property type="match status" value="1"/>
</dbReference>
<evidence type="ECO:0000256" key="1">
    <source>
        <dbReference type="ARBA" id="ARBA00023002"/>
    </source>
</evidence>
<dbReference type="PANTHER" id="PTHR43476:SF3">
    <property type="entry name" value="FAD-BINDING MONOOXYGENASE"/>
    <property type="match status" value="1"/>
</dbReference>
<gene>
    <name evidence="4" type="ORF">UFOPK2656_00883</name>
    <name evidence="5" type="ORF">UFOPK3099_00782</name>
    <name evidence="6" type="ORF">UFOPK3267_00841</name>
    <name evidence="7" type="ORF">UFOPK3651_00466</name>
    <name evidence="8" type="ORF">UFOPK3931_00692</name>
    <name evidence="3" type="ORF">UFOPK4189_00109</name>
</gene>
<dbReference type="Pfam" id="PF01494">
    <property type="entry name" value="FAD_binding_3"/>
    <property type="match status" value="1"/>
</dbReference>
<evidence type="ECO:0000259" key="2">
    <source>
        <dbReference type="Pfam" id="PF01494"/>
    </source>
</evidence>
<dbReference type="EMBL" id="CAESGF010000001">
    <property type="protein sequence ID" value="CAB4362336.1"/>
    <property type="molecule type" value="Genomic_DNA"/>
</dbReference>
<proteinExistence type="predicted"/>
<keyword evidence="1" id="KW-0560">Oxidoreductase</keyword>
<evidence type="ECO:0000313" key="7">
    <source>
        <dbReference type="EMBL" id="CAB4914944.1"/>
    </source>
</evidence>
<dbReference type="EMBL" id="CAEZYF010000004">
    <property type="protein sequence ID" value="CAB4714391.1"/>
    <property type="molecule type" value="Genomic_DNA"/>
</dbReference>
<evidence type="ECO:0000313" key="3">
    <source>
        <dbReference type="EMBL" id="CAB4362336.1"/>
    </source>
</evidence>